<sequence>MVAPNHNIPQLLSTNSVTNPNIRSGAPINPMIPNGSPSGQLFPRLPGNIGRGDLSIRGPMLPTPTFRPRVPAPNLLGAAQMEMLLRMQSSFADLRHPLPPFPPHPPAAHSFPGLPHMNGMLRPNGTPLIQPSLQTNGSLPAPHIYPNLPLLPPITIMVPYPVPLPIPIPIPVPILFPIDKNSKSENVNQNPNKNSNNQTNISSSNDVTTTSHNLNGGTLTSSTTTTTSPVCTASKVESVISKLVERKTKANNNSHHLNVNNSHKNGNSRVGETDDKKSCHENEEHLSDNESGEVLPQNLVVPHNRRPLTDTYSPPVLNSGYHLQ</sequence>
<dbReference type="AlphaFoldDB" id="A0A7R9QV98"/>
<dbReference type="InterPro" id="IPR026092">
    <property type="entry name" value="RAI2/SOBP"/>
</dbReference>
<gene>
    <name evidence="2" type="ORF">ONB1V03_LOCUS15771</name>
</gene>
<dbReference type="GO" id="GO:0048513">
    <property type="term" value="P:animal organ development"/>
    <property type="evidence" value="ECO:0007669"/>
    <property type="project" value="TreeGrafter"/>
</dbReference>
<feature type="compositionally biased region" description="Low complexity" evidence="1">
    <location>
        <begin position="213"/>
        <end position="227"/>
    </location>
</feature>
<feature type="compositionally biased region" description="Polar residues" evidence="1">
    <location>
        <begin position="7"/>
        <end position="22"/>
    </location>
</feature>
<feature type="region of interest" description="Disordered" evidence="1">
    <location>
        <begin position="1"/>
        <end position="41"/>
    </location>
</feature>
<name>A0A7R9QV98_9ACAR</name>
<feature type="compositionally biased region" description="Low complexity" evidence="1">
    <location>
        <begin position="183"/>
        <end position="205"/>
    </location>
</feature>
<organism evidence="2">
    <name type="scientific">Oppiella nova</name>
    <dbReference type="NCBI Taxonomy" id="334625"/>
    <lineage>
        <taxon>Eukaryota</taxon>
        <taxon>Metazoa</taxon>
        <taxon>Ecdysozoa</taxon>
        <taxon>Arthropoda</taxon>
        <taxon>Chelicerata</taxon>
        <taxon>Arachnida</taxon>
        <taxon>Acari</taxon>
        <taxon>Acariformes</taxon>
        <taxon>Sarcoptiformes</taxon>
        <taxon>Oribatida</taxon>
        <taxon>Brachypylina</taxon>
        <taxon>Oppioidea</taxon>
        <taxon>Oppiidae</taxon>
        <taxon>Oppiella</taxon>
    </lineage>
</organism>
<dbReference type="PANTHER" id="PTHR23186:SF4">
    <property type="entry name" value="GH22790P"/>
    <property type="match status" value="1"/>
</dbReference>
<keyword evidence="3" id="KW-1185">Reference proteome</keyword>
<proteinExistence type="predicted"/>
<feature type="region of interest" description="Disordered" evidence="1">
    <location>
        <begin position="246"/>
        <end position="324"/>
    </location>
</feature>
<dbReference type="GO" id="GO:0005634">
    <property type="term" value="C:nucleus"/>
    <property type="evidence" value="ECO:0007669"/>
    <property type="project" value="TreeGrafter"/>
</dbReference>
<accession>A0A7R9QV98</accession>
<evidence type="ECO:0000313" key="2">
    <source>
        <dbReference type="EMBL" id="CAD7659175.1"/>
    </source>
</evidence>
<reference evidence="2" key="1">
    <citation type="submission" date="2020-11" db="EMBL/GenBank/DDBJ databases">
        <authorList>
            <person name="Tran Van P."/>
        </authorList>
    </citation>
    <scope>NUCLEOTIDE SEQUENCE</scope>
</reference>
<dbReference type="EMBL" id="CAJPVJ010016738">
    <property type="protein sequence ID" value="CAG2176337.1"/>
    <property type="molecule type" value="Genomic_DNA"/>
</dbReference>
<feature type="compositionally biased region" description="Basic and acidic residues" evidence="1">
    <location>
        <begin position="271"/>
        <end position="288"/>
    </location>
</feature>
<protein>
    <submittedName>
        <fullName evidence="2">Uncharacterized protein</fullName>
    </submittedName>
</protein>
<evidence type="ECO:0000256" key="1">
    <source>
        <dbReference type="SAM" id="MobiDB-lite"/>
    </source>
</evidence>
<feature type="region of interest" description="Disordered" evidence="1">
    <location>
        <begin position="183"/>
        <end position="228"/>
    </location>
</feature>
<dbReference type="EMBL" id="OC931563">
    <property type="protein sequence ID" value="CAD7659175.1"/>
    <property type="molecule type" value="Genomic_DNA"/>
</dbReference>
<evidence type="ECO:0000313" key="3">
    <source>
        <dbReference type="Proteomes" id="UP000728032"/>
    </source>
</evidence>
<dbReference type="PANTHER" id="PTHR23186">
    <property type="entry name" value="RETINOIC ACID-INDUCED PROTEIN 2"/>
    <property type="match status" value="1"/>
</dbReference>
<feature type="compositionally biased region" description="Low complexity" evidence="1">
    <location>
        <begin position="251"/>
        <end position="265"/>
    </location>
</feature>
<dbReference type="Proteomes" id="UP000728032">
    <property type="component" value="Unassembled WGS sequence"/>
</dbReference>